<dbReference type="GO" id="GO:0035556">
    <property type="term" value="P:intracellular signal transduction"/>
    <property type="evidence" value="ECO:0007669"/>
    <property type="project" value="InterPro"/>
</dbReference>
<dbReference type="GO" id="GO:0005524">
    <property type="term" value="F:ATP binding"/>
    <property type="evidence" value="ECO:0007669"/>
    <property type="project" value="UniProtKB-KW"/>
</dbReference>
<organism evidence="15 16">
    <name type="scientific">Geodia barretti</name>
    <name type="common">Barrett's horny sponge</name>
    <dbReference type="NCBI Taxonomy" id="519541"/>
    <lineage>
        <taxon>Eukaryota</taxon>
        <taxon>Metazoa</taxon>
        <taxon>Porifera</taxon>
        <taxon>Demospongiae</taxon>
        <taxon>Heteroscleromorpha</taxon>
        <taxon>Tetractinellida</taxon>
        <taxon>Astrophorina</taxon>
        <taxon>Geodiidae</taxon>
        <taxon>Geodia</taxon>
    </lineage>
</organism>
<dbReference type="PANTHER" id="PTHR45627:SF12">
    <property type="entry name" value="ADENYLATE CYCLASE TYPE 2"/>
    <property type="match status" value="1"/>
</dbReference>
<keyword evidence="6" id="KW-0547">Nucleotide-binding</keyword>
<evidence type="ECO:0000313" key="15">
    <source>
        <dbReference type="EMBL" id="CAI8050659.1"/>
    </source>
</evidence>
<accession>A0AA35TN29</accession>
<dbReference type="Pfam" id="PF00211">
    <property type="entry name" value="Guanylate_cyc"/>
    <property type="match status" value="1"/>
</dbReference>
<keyword evidence="10 13" id="KW-0472">Membrane</keyword>
<dbReference type="Gene3D" id="3.30.70.1230">
    <property type="entry name" value="Nucleotide cyclase"/>
    <property type="match status" value="1"/>
</dbReference>
<evidence type="ECO:0000256" key="11">
    <source>
        <dbReference type="ARBA" id="ARBA00023239"/>
    </source>
</evidence>
<evidence type="ECO:0000256" key="12">
    <source>
        <dbReference type="SAM" id="MobiDB-lite"/>
    </source>
</evidence>
<evidence type="ECO:0000256" key="1">
    <source>
        <dbReference type="ARBA" id="ARBA00001593"/>
    </source>
</evidence>
<feature type="transmembrane region" description="Helical" evidence="13">
    <location>
        <begin position="320"/>
        <end position="338"/>
    </location>
</feature>
<feature type="compositionally biased region" description="Gly residues" evidence="12">
    <location>
        <begin position="49"/>
        <end position="59"/>
    </location>
</feature>
<dbReference type="GO" id="GO:0009190">
    <property type="term" value="P:cyclic nucleotide biosynthetic process"/>
    <property type="evidence" value="ECO:0007669"/>
    <property type="project" value="InterPro"/>
</dbReference>
<dbReference type="PROSITE" id="PS50125">
    <property type="entry name" value="GUANYLATE_CYCLASE_2"/>
    <property type="match status" value="1"/>
</dbReference>
<dbReference type="EC" id="4.6.1.1" evidence="3"/>
<dbReference type="EMBL" id="CASHTH010003881">
    <property type="protein sequence ID" value="CAI8050659.1"/>
    <property type="molecule type" value="Genomic_DNA"/>
</dbReference>
<evidence type="ECO:0000256" key="5">
    <source>
        <dbReference type="ARBA" id="ARBA00022723"/>
    </source>
</evidence>
<dbReference type="GO" id="GO:0046872">
    <property type="term" value="F:metal ion binding"/>
    <property type="evidence" value="ECO:0007669"/>
    <property type="project" value="UniProtKB-KW"/>
</dbReference>
<feature type="transmembrane region" description="Helical" evidence="13">
    <location>
        <begin position="343"/>
        <end position="360"/>
    </location>
</feature>
<gene>
    <name evidence="15" type="ORF">GBAR_LOCUS27790</name>
</gene>
<feature type="transmembrane region" description="Helical" evidence="13">
    <location>
        <begin position="372"/>
        <end position="392"/>
    </location>
</feature>
<name>A0AA35TN29_GEOBA</name>
<dbReference type="PANTHER" id="PTHR45627">
    <property type="entry name" value="ADENYLATE CYCLASE TYPE 1"/>
    <property type="match status" value="1"/>
</dbReference>
<dbReference type="GO" id="GO:0004016">
    <property type="term" value="F:adenylate cyclase activity"/>
    <property type="evidence" value="ECO:0007669"/>
    <property type="project" value="UniProtKB-EC"/>
</dbReference>
<reference evidence="15" key="1">
    <citation type="submission" date="2023-03" db="EMBL/GenBank/DDBJ databases">
        <authorList>
            <person name="Steffen K."/>
            <person name="Cardenas P."/>
        </authorList>
    </citation>
    <scope>NUCLEOTIDE SEQUENCE</scope>
</reference>
<feature type="domain" description="Guanylate cyclase" evidence="14">
    <location>
        <begin position="399"/>
        <end position="479"/>
    </location>
</feature>
<evidence type="ECO:0000256" key="2">
    <source>
        <dbReference type="ARBA" id="ARBA00004141"/>
    </source>
</evidence>
<evidence type="ECO:0000256" key="7">
    <source>
        <dbReference type="ARBA" id="ARBA00022840"/>
    </source>
</evidence>
<feature type="transmembrane region" description="Helical" evidence="13">
    <location>
        <begin position="289"/>
        <end position="308"/>
    </location>
</feature>
<feature type="region of interest" description="Disordered" evidence="12">
    <location>
        <begin position="1"/>
        <end position="159"/>
    </location>
</feature>
<dbReference type="AlphaFoldDB" id="A0AA35TN29"/>
<evidence type="ECO:0000256" key="13">
    <source>
        <dbReference type="SAM" id="Phobius"/>
    </source>
</evidence>
<keyword evidence="7" id="KW-0067">ATP-binding</keyword>
<feature type="compositionally biased region" description="Low complexity" evidence="12">
    <location>
        <begin position="138"/>
        <end position="153"/>
    </location>
</feature>
<keyword evidence="9 13" id="KW-1133">Transmembrane helix</keyword>
<dbReference type="InterPro" id="IPR029787">
    <property type="entry name" value="Nucleotide_cyclase"/>
</dbReference>
<evidence type="ECO:0000256" key="6">
    <source>
        <dbReference type="ARBA" id="ARBA00022741"/>
    </source>
</evidence>
<keyword evidence="11" id="KW-0456">Lyase</keyword>
<keyword evidence="4 13" id="KW-0812">Transmembrane</keyword>
<evidence type="ECO:0000256" key="9">
    <source>
        <dbReference type="ARBA" id="ARBA00022989"/>
    </source>
</evidence>
<feature type="transmembrane region" description="Helical" evidence="13">
    <location>
        <begin position="198"/>
        <end position="219"/>
    </location>
</feature>
<evidence type="ECO:0000256" key="4">
    <source>
        <dbReference type="ARBA" id="ARBA00022692"/>
    </source>
</evidence>
<evidence type="ECO:0000256" key="8">
    <source>
        <dbReference type="ARBA" id="ARBA00022842"/>
    </source>
</evidence>
<proteinExistence type="predicted"/>
<dbReference type="CDD" id="cd07302">
    <property type="entry name" value="CHD"/>
    <property type="match status" value="1"/>
</dbReference>
<evidence type="ECO:0000256" key="3">
    <source>
        <dbReference type="ARBA" id="ARBA00012201"/>
    </source>
</evidence>
<evidence type="ECO:0000313" key="16">
    <source>
        <dbReference type="Proteomes" id="UP001174909"/>
    </source>
</evidence>
<keyword evidence="8" id="KW-0460">Magnesium</keyword>
<sequence length="479" mass="53102">MADETSGILGQQGGDDLLEEEAVGKDEAGKSPSPELPKDQSLEEDAGGAEPGAGGGGGSVARLDSYSPAESSSGSRKSPRTLVVTPAPASEGGDPSTGRRVSFKPDDRDGNLELPAGLENNDLRVPAGRYTPSPISPSPTSVVPSASPFTSRPQQRRSAWRRRRRESEWVFRPLKLKFKVKELEELYKNYVYRQQQSLVCMACLIMFFLSVLVFIFFFAHSKFDGVPLSENELDECRSLANLSFTYFDMADDVANYGELPFLLIFVFFSIVFAVISVVIVLDRISYMRLMVYSVIVWAAMVLELYALFAVNVHRRASDQMGFLIFVLFVTYFMIPLGLRVNTVLSVSLCVIHLVLSTAVAEETPSDILGREFVANTFLLCGVNLVGIFYYYLADIARRNILFADIVGFTALSSRCSAQQLVHLLNQLFGKFDSLAEKNGCLRIKILGDCYYCVSGLLERRNDHAQCCIHMGLDMVKVIR</sequence>
<dbReference type="InterPro" id="IPR001054">
    <property type="entry name" value="A/G_cyclase"/>
</dbReference>
<dbReference type="Proteomes" id="UP001174909">
    <property type="component" value="Unassembled WGS sequence"/>
</dbReference>
<dbReference type="GO" id="GO:0005886">
    <property type="term" value="C:plasma membrane"/>
    <property type="evidence" value="ECO:0007669"/>
    <property type="project" value="TreeGrafter"/>
</dbReference>
<evidence type="ECO:0000256" key="10">
    <source>
        <dbReference type="ARBA" id="ARBA00023136"/>
    </source>
</evidence>
<feature type="transmembrane region" description="Helical" evidence="13">
    <location>
        <begin position="259"/>
        <end position="282"/>
    </location>
</feature>
<evidence type="ECO:0000259" key="14">
    <source>
        <dbReference type="PROSITE" id="PS50125"/>
    </source>
</evidence>
<keyword evidence="5" id="KW-0479">Metal-binding</keyword>
<comment type="caution">
    <text evidence="15">The sequence shown here is derived from an EMBL/GenBank/DDBJ whole genome shotgun (WGS) entry which is preliminary data.</text>
</comment>
<comment type="subcellular location">
    <subcellularLocation>
        <location evidence="2">Membrane</location>
        <topology evidence="2">Multi-pass membrane protein</topology>
    </subcellularLocation>
</comment>
<dbReference type="SUPFAM" id="SSF55073">
    <property type="entry name" value="Nucleotide cyclase"/>
    <property type="match status" value="1"/>
</dbReference>
<keyword evidence="16" id="KW-1185">Reference proteome</keyword>
<comment type="catalytic activity">
    <reaction evidence="1">
        <text>ATP = 3',5'-cyclic AMP + diphosphate</text>
        <dbReference type="Rhea" id="RHEA:15389"/>
        <dbReference type="ChEBI" id="CHEBI:30616"/>
        <dbReference type="ChEBI" id="CHEBI:33019"/>
        <dbReference type="ChEBI" id="CHEBI:58165"/>
        <dbReference type="EC" id="4.6.1.1"/>
    </reaction>
</comment>
<protein>
    <recommendedName>
        <fullName evidence="3">adenylate cyclase</fullName>
        <ecNumber evidence="3">4.6.1.1</ecNumber>
    </recommendedName>
</protein>
<dbReference type="GO" id="GO:0007189">
    <property type="term" value="P:adenylate cyclase-activating G protein-coupled receptor signaling pathway"/>
    <property type="evidence" value="ECO:0007669"/>
    <property type="project" value="TreeGrafter"/>
</dbReference>